<organism evidence="2 3">
    <name type="scientific">Cloeon dipterum</name>
    <dbReference type="NCBI Taxonomy" id="197152"/>
    <lineage>
        <taxon>Eukaryota</taxon>
        <taxon>Metazoa</taxon>
        <taxon>Ecdysozoa</taxon>
        <taxon>Arthropoda</taxon>
        <taxon>Hexapoda</taxon>
        <taxon>Insecta</taxon>
        <taxon>Pterygota</taxon>
        <taxon>Palaeoptera</taxon>
        <taxon>Ephemeroptera</taxon>
        <taxon>Pisciforma</taxon>
        <taxon>Baetidae</taxon>
        <taxon>Cloeon</taxon>
    </lineage>
</organism>
<protein>
    <submittedName>
        <fullName evidence="2">Uncharacterized protein</fullName>
    </submittedName>
</protein>
<comment type="caution">
    <text evidence="2">The sequence shown here is derived from an EMBL/GenBank/DDBJ whole genome shotgun (WGS) entry which is preliminary data.</text>
</comment>
<evidence type="ECO:0000256" key="1">
    <source>
        <dbReference type="SAM" id="MobiDB-lite"/>
    </source>
</evidence>
<dbReference type="OrthoDB" id="10034090at2759"/>
<keyword evidence="3" id="KW-1185">Reference proteome</keyword>
<dbReference type="EMBL" id="CADEPI010000021">
    <property type="protein sequence ID" value="CAB3365634.1"/>
    <property type="molecule type" value="Genomic_DNA"/>
</dbReference>
<evidence type="ECO:0000313" key="3">
    <source>
        <dbReference type="Proteomes" id="UP000494165"/>
    </source>
</evidence>
<dbReference type="AlphaFoldDB" id="A0A8S1C8M9"/>
<dbReference type="Proteomes" id="UP000494165">
    <property type="component" value="Unassembled WGS sequence"/>
</dbReference>
<gene>
    <name evidence="2" type="ORF">CLODIP_2_CD05518</name>
</gene>
<proteinExistence type="predicted"/>
<sequence>MATSDDEPMALYEVFQNCFNKITSKNPEKPVFNPSYGNMDNGMAYLGNYPGSTGGAPGEGFSPETPYLNYANAARRPGAPAGVAKRKKESLDPADGGGEITAQPHWGLIAESLATVSNFTARGQTEETDDAFLVSKDCSP</sequence>
<feature type="region of interest" description="Disordered" evidence="1">
    <location>
        <begin position="79"/>
        <end position="102"/>
    </location>
</feature>
<accession>A0A8S1C8M9</accession>
<name>A0A8S1C8M9_9INSE</name>
<evidence type="ECO:0000313" key="2">
    <source>
        <dbReference type="EMBL" id="CAB3365634.1"/>
    </source>
</evidence>
<reference evidence="2 3" key="1">
    <citation type="submission" date="2020-04" db="EMBL/GenBank/DDBJ databases">
        <authorList>
            <person name="Alioto T."/>
            <person name="Alioto T."/>
            <person name="Gomez Garrido J."/>
        </authorList>
    </citation>
    <scope>NUCLEOTIDE SEQUENCE [LARGE SCALE GENOMIC DNA]</scope>
</reference>